<organism evidence="1 2">
    <name type="scientific">Streptomyces demainii</name>
    <dbReference type="NCBI Taxonomy" id="588122"/>
    <lineage>
        <taxon>Bacteria</taxon>
        <taxon>Bacillati</taxon>
        <taxon>Actinomycetota</taxon>
        <taxon>Actinomycetes</taxon>
        <taxon>Kitasatosporales</taxon>
        <taxon>Streptomycetaceae</taxon>
        <taxon>Streptomyces</taxon>
    </lineage>
</organism>
<accession>A0ABT9KWZ0</accession>
<reference evidence="1 2" key="1">
    <citation type="submission" date="2023-07" db="EMBL/GenBank/DDBJ databases">
        <title>Sequencing the genomes of 1000 actinobacteria strains.</title>
        <authorList>
            <person name="Klenk H.-P."/>
        </authorList>
    </citation>
    <scope>NUCLEOTIDE SEQUENCE [LARGE SCALE GENOMIC DNA]</scope>
    <source>
        <strain evidence="1 2">DSM 41600</strain>
    </source>
</reference>
<proteinExistence type="predicted"/>
<keyword evidence="2" id="KW-1185">Reference proteome</keyword>
<name>A0ABT9KWZ0_9ACTN</name>
<protein>
    <submittedName>
        <fullName evidence="1">Uncharacterized protein</fullName>
    </submittedName>
</protein>
<dbReference type="Proteomes" id="UP001234880">
    <property type="component" value="Unassembled WGS sequence"/>
</dbReference>
<evidence type="ECO:0000313" key="2">
    <source>
        <dbReference type="Proteomes" id="UP001234880"/>
    </source>
</evidence>
<evidence type="ECO:0000313" key="1">
    <source>
        <dbReference type="EMBL" id="MDP9612958.1"/>
    </source>
</evidence>
<gene>
    <name evidence="1" type="ORF">JOF35_005235</name>
</gene>
<sequence>MMESPPRAKKVVVRLQACHAQGPRPHLGEAALRCVPWGDMGLAVGRPRLGPLGIWRCRVCHCG</sequence>
<comment type="caution">
    <text evidence="1">The sequence shown here is derived from an EMBL/GenBank/DDBJ whole genome shotgun (WGS) entry which is preliminary data.</text>
</comment>
<dbReference type="EMBL" id="JAURUE010000001">
    <property type="protein sequence ID" value="MDP9612958.1"/>
    <property type="molecule type" value="Genomic_DNA"/>
</dbReference>